<dbReference type="AlphaFoldDB" id="A0A364K0L1"/>
<evidence type="ECO:0000313" key="3">
    <source>
        <dbReference type="Proteomes" id="UP000251213"/>
    </source>
</evidence>
<gene>
    <name evidence="2" type="ORF">DL897_17285</name>
</gene>
<name>A0A364K0L1_9BACL</name>
<dbReference type="Gene3D" id="3.20.20.140">
    <property type="entry name" value="Metal-dependent hydrolases"/>
    <property type="match status" value="1"/>
</dbReference>
<dbReference type="InterPro" id="IPR057744">
    <property type="entry name" value="OTAase-like"/>
</dbReference>
<dbReference type="OrthoDB" id="9797498at2"/>
<accession>A0A364K0L1</accession>
<protein>
    <submittedName>
        <fullName evidence="2">Amidohydrolase family protein</fullName>
    </submittedName>
</protein>
<dbReference type="GO" id="GO:0016810">
    <property type="term" value="F:hydrolase activity, acting on carbon-nitrogen (but not peptide) bonds"/>
    <property type="evidence" value="ECO:0007669"/>
    <property type="project" value="InterPro"/>
</dbReference>
<dbReference type="EMBL" id="QJKK01000020">
    <property type="protein sequence ID" value="RAL21041.1"/>
    <property type="molecule type" value="Genomic_DNA"/>
</dbReference>
<reference evidence="2 3" key="1">
    <citation type="submission" date="2018-06" db="EMBL/GenBank/DDBJ databases">
        <title>Thermoflavimicrobium daqus sp. nov., a thermophilic microbe isolated from Moutai-flavour Daqu.</title>
        <authorList>
            <person name="Wang X."/>
            <person name="Zhou H."/>
        </authorList>
    </citation>
    <scope>NUCLEOTIDE SEQUENCE [LARGE SCALE GENOMIC DNA]</scope>
    <source>
        <strain evidence="2 3">FBKL4.011</strain>
    </source>
</reference>
<dbReference type="CDD" id="cd01299">
    <property type="entry name" value="Met_dep_hydrolase_A"/>
    <property type="match status" value="1"/>
</dbReference>
<dbReference type="Pfam" id="PF01979">
    <property type="entry name" value="Amidohydro_1"/>
    <property type="match status" value="1"/>
</dbReference>
<evidence type="ECO:0000313" key="2">
    <source>
        <dbReference type="EMBL" id="RAL21041.1"/>
    </source>
</evidence>
<dbReference type="SUPFAM" id="SSF51338">
    <property type="entry name" value="Composite domain of metallo-dependent hydrolases"/>
    <property type="match status" value="1"/>
</dbReference>
<keyword evidence="2" id="KW-0378">Hydrolase</keyword>
<evidence type="ECO:0000259" key="1">
    <source>
        <dbReference type="Pfam" id="PF01979"/>
    </source>
</evidence>
<organism evidence="2 3">
    <name type="scientific">Thermoflavimicrobium daqui</name>
    <dbReference type="NCBI Taxonomy" id="2137476"/>
    <lineage>
        <taxon>Bacteria</taxon>
        <taxon>Bacillati</taxon>
        <taxon>Bacillota</taxon>
        <taxon>Bacilli</taxon>
        <taxon>Bacillales</taxon>
        <taxon>Thermoactinomycetaceae</taxon>
        <taxon>Thermoflavimicrobium</taxon>
    </lineage>
</organism>
<reference evidence="2 3" key="2">
    <citation type="submission" date="2018-06" db="EMBL/GenBank/DDBJ databases">
        <authorList>
            <person name="Zhirakovskaya E."/>
        </authorList>
    </citation>
    <scope>NUCLEOTIDE SEQUENCE [LARGE SCALE GENOMIC DNA]</scope>
    <source>
        <strain evidence="2 3">FBKL4.011</strain>
    </source>
</reference>
<proteinExistence type="predicted"/>
<dbReference type="SUPFAM" id="SSF51556">
    <property type="entry name" value="Metallo-dependent hydrolases"/>
    <property type="match status" value="1"/>
</dbReference>
<dbReference type="Gene3D" id="2.30.40.10">
    <property type="entry name" value="Urease, subunit C, domain 1"/>
    <property type="match status" value="1"/>
</dbReference>
<dbReference type="Proteomes" id="UP000251213">
    <property type="component" value="Unassembled WGS sequence"/>
</dbReference>
<dbReference type="InterPro" id="IPR051781">
    <property type="entry name" value="Metallo-dep_Hydrolase"/>
</dbReference>
<sequence length="410" mass="44600">MFQVHKPIFLKGGNLIDGNGFILKSAGIIIDGERISQVGPLSELTIPKDVEVIDTSEYTLMPGLIDAHMHLFGVTSLNLAVAFLEPNEVLLGRALTDLPKLINAGFTSVRDVGSPVTIYIKQLIQEGLYQGPRIKTAYKMLTQTAGHGDLHMLPLEFNKNRVCDGVDDCRKAAREQFRSGADFIKICSTGGVLSEKDDPRFSQFTIDEIKAIVYEAEAVGSFVASHAQGTQGIKNALIAGVKTIEHGIFIDDEGIELMLKRDAILVPTLSIVHRLITEGKNHGVPEFGLRKSKKVYEIHQINMRKAYEAGVQMAIGSDFVGCSPVPHGENALELDLFVNDLGFSPMEAIVASTKTAAKAMDMEDEIGTIEVGKYADILVVSGNPAENIKVLLDTNNIKKVFVGGKLLKDI</sequence>
<keyword evidence="3" id="KW-1185">Reference proteome</keyword>
<feature type="domain" description="Amidohydrolase-related" evidence="1">
    <location>
        <begin position="59"/>
        <end position="406"/>
    </location>
</feature>
<dbReference type="PANTHER" id="PTHR43135">
    <property type="entry name" value="ALPHA-D-RIBOSE 1-METHYLPHOSPHONATE 5-TRIPHOSPHATE DIPHOSPHATASE"/>
    <property type="match status" value="1"/>
</dbReference>
<comment type="caution">
    <text evidence="2">The sequence shown here is derived from an EMBL/GenBank/DDBJ whole genome shotgun (WGS) entry which is preliminary data.</text>
</comment>
<dbReference type="InterPro" id="IPR011059">
    <property type="entry name" value="Metal-dep_hydrolase_composite"/>
</dbReference>
<dbReference type="InterPro" id="IPR032466">
    <property type="entry name" value="Metal_Hydrolase"/>
</dbReference>
<dbReference type="InterPro" id="IPR006680">
    <property type="entry name" value="Amidohydro-rel"/>
</dbReference>
<dbReference type="PANTHER" id="PTHR43135:SF3">
    <property type="entry name" value="ALPHA-D-RIBOSE 1-METHYLPHOSPHONATE 5-TRIPHOSPHATE DIPHOSPHATASE"/>
    <property type="match status" value="1"/>
</dbReference>